<dbReference type="PANTHER" id="PTHR48041:SF139">
    <property type="entry name" value="PROTEIN SCARLET"/>
    <property type="match status" value="1"/>
</dbReference>
<dbReference type="InterPro" id="IPR013525">
    <property type="entry name" value="ABC2_TM"/>
</dbReference>
<dbReference type="RefSeq" id="XP_066921470.1">
    <property type="nucleotide sequence ID" value="XM_067065369.1"/>
</dbReference>
<dbReference type="GO" id="GO:0016887">
    <property type="term" value="F:ATP hydrolysis activity"/>
    <property type="evidence" value="ECO:0007669"/>
    <property type="project" value="InterPro"/>
</dbReference>
<evidence type="ECO:0000256" key="4">
    <source>
        <dbReference type="ARBA" id="ARBA00022692"/>
    </source>
</evidence>
<dbReference type="Proteomes" id="UP000594262">
    <property type="component" value="Unplaced"/>
</dbReference>
<proteinExistence type="inferred from homology"/>
<feature type="transmembrane region" description="Helical" evidence="9">
    <location>
        <begin position="460"/>
        <end position="483"/>
    </location>
</feature>
<evidence type="ECO:0000256" key="3">
    <source>
        <dbReference type="ARBA" id="ARBA00022448"/>
    </source>
</evidence>
<protein>
    <recommendedName>
        <fullName evidence="10">ABC transporter domain-containing protein</fullName>
    </recommendedName>
</protein>
<dbReference type="InterPro" id="IPR003439">
    <property type="entry name" value="ABC_transporter-like_ATP-bd"/>
</dbReference>
<feature type="transmembrane region" description="Helical" evidence="9">
    <location>
        <begin position="430"/>
        <end position="448"/>
    </location>
</feature>
<evidence type="ECO:0000256" key="6">
    <source>
        <dbReference type="ARBA" id="ARBA00022840"/>
    </source>
</evidence>
<keyword evidence="5" id="KW-0547">Nucleotide-binding</keyword>
<dbReference type="Pfam" id="PF01061">
    <property type="entry name" value="ABC2_membrane"/>
    <property type="match status" value="1"/>
</dbReference>
<dbReference type="Pfam" id="PF00005">
    <property type="entry name" value="ABC_tran"/>
    <property type="match status" value="1"/>
</dbReference>
<evidence type="ECO:0000256" key="1">
    <source>
        <dbReference type="ARBA" id="ARBA00004141"/>
    </source>
</evidence>
<dbReference type="Pfam" id="PF19055">
    <property type="entry name" value="ABC2_membrane_7"/>
    <property type="match status" value="1"/>
</dbReference>
<evidence type="ECO:0000259" key="10">
    <source>
        <dbReference type="PROSITE" id="PS50893"/>
    </source>
</evidence>
<evidence type="ECO:0000313" key="11">
    <source>
        <dbReference type="EnsemblMetazoa" id="CLYHEMP006446.1"/>
    </source>
</evidence>
<dbReference type="GO" id="GO:0140359">
    <property type="term" value="F:ABC-type transporter activity"/>
    <property type="evidence" value="ECO:0007669"/>
    <property type="project" value="InterPro"/>
</dbReference>
<dbReference type="InterPro" id="IPR003593">
    <property type="entry name" value="AAA+_ATPase"/>
</dbReference>
<keyword evidence="8 9" id="KW-0472">Membrane</keyword>
<keyword evidence="4 9" id="KW-0812">Transmembrane</keyword>
<dbReference type="AlphaFoldDB" id="A0A7M5UYY3"/>
<evidence type="ECO:0000313" key="12">
    <source>
        <dbReference type="Proteomes" id="UP000594262"/>
    </source>
</evidence>
<keyword evidence="12" id="KW-1185">Reference proteome</keyword>
<keyword evidence="7 9" id="KW-1133">Transmembrane helix</keyword>
<dbReference type="RefSeq" id="XP_066921468.1">
    <property type="nucleotide sequence ID" value="XM_067065367.1"/>
</dbReference>
<evidence type="ECO:0000256" key="8">
    <source>
        <dbReference type="ARBA" id="ARBA00023136"/>
    </source>
</evidence>
<evidence type="ECO:0000256" key="9">
    <source>
        <dbReference type="SAM" id="Phobius"/>
    </source>
</evidence>
<dbReference type="PANTHER" id="PTHR48041">
    <property type="entry name" value="ABC TRANSPORTER G FAMILY MEMBER 28"/>
    <property type="match status" value="1"/>
</dbReference>
<dbReference type="InterPro" id="IPR027417">
    <property type="entry name" value="P-loop_NTPase"/>
</dbReference>
<dbReference type="InterPro" id="IPR043926">
    <property type="entry name" value="ABCG_dom"/>
</dbReference>
<dbReference type="SUPFAM" id="SSF52540">
    <property type="entry name" value="P-loop containing nucleoside triphosphate hydrolases"/>
    <property type="match status" value="1"/>
</dbReference>
<name>A0A7M5UYY3_9CNID</name>
<dbReference type="GeneID" id="136808823"/>
<comment type="subcellular location">
    <subcellularLocation>
        <location evidence="1">Membrane</location>
        <topology evidence="1">Multi-pass membrane protein</topology>
    </subcellularLocation>
</comment>
<comment type="similarity">
    <text evidence="2">Belongs to the ABC transporter superfamily. ABCG family. Eye pigment precursor importer (TC 3.A.1.204) subfamily.</text>
</comment>
<reference evidence="11" key="1">
    <citation type="submission" date="2021-01" db="UniProtKB">
        <authorList>
            <consortium name="EnsemblMetazoa"/>
        </authorList>
    </citation>
    <scope>IDENTIFICATION</scope>
</reference>
<dbReference type="EnsemblMetazoa" id="CLYHEMT006446.1">
    <property type="protein sequence ID" value="CLYHEMP006446.1"/>
    <property type="gene ID" value="CLYHEMG006446"/>
</dbReference>
<dbReference type="PROSITE" id="PS50893">
    <property type="entry name" value="ABC_TRANSPORTER_2"/>
    <property type="match status" value="1"/>
</dbReference>
<dbReference type="OrthoDB" id="66620at2759"/>
<organism evidence="11 12">
    <name type="scientific">Clytia hemisphaerica</name>
    <dbReference type="NCBI Taxonomy" id="252671"/>
    <lineage>
        <taxon>Eukaryota</taxon>
        <taxon>Metazoa</taxon>
        <taxon>Cnidaria</taxon>
        <taxon>Hydrozoa</taxon>
        <taxon>Hydroidolina</taxon>
        <taxon>Leptothecata</taxon>
        <taxon>Obeliida</taxon>
        <taxon>Clytiidae</taxon>
        <taxon>Clytia</taxon>
    </lineage>
</organism>
<dbReference type="CDD" id="cd03213">
    <property type="entry name" value="ABCG_EPDR"/>
    <property type="match status" value="1"/>
</dbReference>
<dbReference type="FunFam" id="3.40.50.300:FF:001480">
    <property type="entry name" value="ABC transporter"/>
    <property type="match status" value="1"/>
</dbReference>
<accession>A0A7M5UYY3</accession>
<feature type="transmembrane region" description="Helical" evidence="9">
    <location>
        <begin position="537"/>
        <end position="561"/>
    </location>
</feature>
<dbReference type="GO" id="GO:0005886">
    <property type="term" value="C:plasma membrane"/>
    <property type="evidence" value="ECO:0007669"/>
    <property type="project" value="TreeGrafter"/>
</dbReference>
<feature type="transmembrane region" description="Helical" evidence="9">
    <location>
        <begin position="503"/>
        <end position="531"/>
    </location>
</feature>
<evidence type="ECO:0000256" key="5">
    <source>
        <dbReference type="ARBA" id="ARBA00022741"/>
    </source>
</evidence>
<feature type="transmembrane region" description="Helical" evidence="9">
    <location>
        <begin position="653"/>
        <end position="677"/>
    </location>
</feature>
<dbReference type="InterPro" id="IPR050352">
    <property type="entry name" value="ABCG_transporters"/>
</dbReference>
<dbReference type="Gene3D" id="3.40.50.300">
    <property type="entry name" value="P-loop containing nucleotide triphosphate hydrolases"/>
    <property type="match status" value="1"/>
</dbReference>
<dbReference type="GO" id="GO:0005524">
    <property type="term" value="F:ATP binding"/>
    <property type="evidence" value="ECO:0007669"/>
    <property type="project" value="UniProtKB-KW"/>
</dbReference>
<evidence type="ECO:0000256" key="7">
    <source>
        <dbReference type="ARBA" id="ARBA00022989"/>
    </source>
</evidence>
<sequence>MSVESNGSAVQMSEVTVNKGSLDDAAVLSIESSQSPERVESPQEIHKLREDTDDGEVVLSNPALSSNGVVNKVRLTWDNLCVDAELPPPSCFTKLKARSDPSILETYKKTKPILKNVTGVAEPGSLLAIMGASGAGKTTLLNVLSNQNVNNMRVGGKIQVNGKSMKSKIKNISAYCQQEDLFIGTLTVKEHLTFQALLRMDGTNEEKKARVHDVMSQLGLLKCKDTIIGVPGRIRGISGGENKRLSFASEIITNPNLLFVDEPTSGLDSFMAESVITALQNIARKEGKTVLATIHQPSSETFALFDRLLLMSEGRTAFLGSTTDAISFFSGVGYPIPPNYNPADHYIHTLAIIPSREAECKEKAKAICDAYDTQHGIGKQQMENGDSSKVETHHEIPKAPKFKVGIVGQFRAVLWRSWMAALREPFVTKLRLIQSVVIALIAGLVYLNQGNEGQDSVRNLNGALFFVTTTMTFNSITGSLYVFPAELPVFLKEHKQGMYRTMVYFICKTLAELPWYTLGGFIFSVIVYWMAGLRAEAANFFIFCGIVQLITQCALSFGYLVSAISPSVQIATSVGPPLMMPFLLFGGFFIKDESIPDYFIPLKYISWFKYSFEALQINQWDGLTIPGCVNSTIACFPDGEAVLKSSGYSADNMGLNIGVLFAIVIGFRFIALLFVLLRARRAR</sequence>
<keyword evidence="3" id="KW-0813">Transport</keyword>
<dbReference type="SMART" id="SM00382">
    <property type="entry name" value="AAA"/>
    <property type="match status" value="1"/>
</dbReference>
<evidence type="ECO:0000256" key="2">
    <source>
        <dbReference type="ARBA" id="ARBA00005814"/>
    </source>
</evidence>
<feature type="domain" description="ABC transporter" evidence="10">
    <location>
        <begin position="98"/>
        <end position="338"/>
    </location>
</feature>
<keyword evidence="6" id="KW-0067">ATP-binding</keyword>